<feature type="transmembrane region" description="Helical" evidence="1">
    <location>
        <begin position="5"/>
        <end position="23"/>
    </location>
</feature>
<keyword evidence="3" id="KW-1185">Reference proteome</keyword>
<name>A0A6G0XIR7_9STRA</name>
<protein>
    <submittedName>
        <fullName evidence="2">Uncharacterized protein</fullName>
    </submittedName>
</protein>
<accession>A0A6G0XIR7</accession>
<feature type="transmembrane region" description="Helical" evidence="1">
    <location>
        <begin position="151"/>
        <end position="173"/>
    </location>
</feature>
<sequence>MKAYILDGTCIFFAASLVVLVWYCMVSADWMGQRGDIGTARYSQGIGLWANYTERQGDAWFDPGNSFWLPIQQTSIEFFQGQCVSYQYPDCSLLGSGEYQKQLCQVLAVYCGTPLLIIQMMMALAAGLSVAILFWVIAMVVYPHKTSMEDYIIYFCVFTGILLMLVVGGWYMFVFTKVLKTTFYLDELSRCKGNSQNRSCWAIHMAPYATLVAAGLYCVLTVALSALMSLKAARYKIVVQEHCRKVLAKTDARAVRASQASTVRASEDSIRDTIRDSMAPAS</sequence>
<dbReference type="AlphaFoldDB" id="A0A6G0XIR7"/>
<dbReference type="EMBL" id="VJMJ01000055">
    <property type="protein sequence ID" value="KAF0740001.1"/>
    <property type="molecule type" value="Genomic_DNA"/>
</dbReference>
<dbReference type="Proteomes" id="UP000481153">
    <property type="component" value="Unassembled WGS sequence"/>
</dbReference>
<evidence type="ECO:0000313" key="2">
    <source>
        <dbReference type="EMBL" id="KAF0740001.1"/>
    </source>
</evidence>
<dbReference type="VEuPathDB" id="FungiDB:AeMF1_015612"/>
<keyword evidence="1" id="KW-1133">Transmembrane helix</keyword>
<feature type="transmembrane region" description="Helical" evidence="1">
    <location>
        <begin position="205"/>
        <end position="227"/>
    </location>
</feature>
<keyword evidence="1" id="KW-0812">Transmembrane</keyword>
<feature type="transmembrane region" description="Helical" evidence="1">
    <location>
        <begin position="116"/>
        <end position="142"/>
    </location>
</feature>
<comment type="caution">
    <text evidence="2">The sequence shown here is derived from an EMBL/GenBank/DDBJ whole genome shotgun (WGS) entry which is preliminary data.</text>
</comment>
<organism evidence="2 3">
    <name type="scientific">Aphanomyces euteiches</name>
    <dbReference type="NCBI Taxonomy" id="100861"/>
    <lineage>
        <taxon>Eukaryota</taxon>
        <taxon>Sar</taxon>
        <taxon>Stramenopiles</taxon>
        <taxon>Oomycota</taxon>
        <taxon>Saprolegniomycetes</taxon>
        <taxon>Saprolegniales</taxon>
        <taxon>Verrucalvaceae</taxon>
        <taxon>Aphanomyces</taxon>
    </lineage>
</organism>
<keyword evidence="1" id="KW-0472">Membrane</keyword>
<evidence type="ECO:0000256" key="1">
    <source>
        <dbReference type="SAM" id="Phobius"/>
    </source>
</evidence>
<gene>
    <name evidence="2" type="ORF">Ae201684_004446</name>
</gene>
<reference evidence="2 3" key="1">
    <citation type="submission" date="2019-07" db="EMBL/GenBank/DDBJ databases">
        <title>Genomics analysis of Aphanomyces spp. identifies a new class of oomycete effector associated with host adaptation.</title>
        <authorList>
            <person name="Gaulin E."/>
        </authorList>
    </citation>
    <scope>NUCLEOTIDE SEQUENCE [LARGE SCALE GENOMIC DNA]</scope>
    <source>
        <strain evidence="2 3">ATCC 201684</strain>
    </source>
</reference>
<proteinExistence type="predicted"/>
<evidence type="ECO:0000313" key="3">
    <source>
        <dbReference type="Proteomes" id="UP000481153"/>
    </source>
</evidence>